<keyword evidence="1" id="KW-0812">Transmembrane</keyword>
<gene>
    <name evidence="2" type="ORF">BWR22_04195</name>
</gene>
<feature type="transmembrane region" description="Helical" evidence="1">
    <location>
        <begin position="98"/>
        <end position="119"/>
    </location>
</feature>
<proteinExistence type="predicted"/>
<name>A0AAC9LK41_9FLAO</name>
<feature type="transmembrane region" description="Helical" evidence="1">
    <location>
        <begin position="57"/>
        <end position="78"/>
    </location>
</feature>
<keyword evidence="3" id="KW-1185">Reference proteome</keyword>
<evidence type="ECO:0000313" key="2">
    <source>
        <dbReference type="EMBL" id="APX99548.1"/>
    </source>
</evidence>
<dbReference type="RefSeq" id="WP_076732177.1">
    <property type="nucleotide sequence ID" value="NZ_CP019352.1"/>
</dbReference>
<organism evidence="2 3">
    <name type="scientific">Lacinutrix venerupis</name>
    <dbReference type="NCBI Taxonomy" id="1486034"/>
    <lineage>
        <taxon>Bacteria</taxon>
        <taxon>Pseudomonadati</taxon>
        <taxon>Bacteroidota</taxon>
        <taxon>Flavobacteriia</taxon>
        <taxon>Flavobacteriales</taxon>
        <taxon>Flavobacteriaceae</taxon>
        <taxon>Lacinutrix</taxon>
    </lineage>
</organism>
<evidence type="ECO:0000256" key="1">
    <source>
        <dbReference type="SAM" id="Phobius"/>
    </source>
</evidence>
<keyword evidence="1" id="KW-0472">Membrane</keyword>
<sequence>MNANQHLEHIKLILKKENNILLARAYLNEQDIDESTKNLLFSHAKVIVKNNKENRMAWTLVICLALSGVFIFATYFAITQQSTNEYDLLKLLDNLDIILFRVIPVGSILLSLIIAATLSEEDSYGMRFIKANVVTGLVCYILTFFVVLSGALG</sequence>
<evidence type="ECO:0000313" key="3">
    <source>
        <dbReference type="Proteomes" id="UP000187506"/>
    </source>
</evidence>
<dbReference type="KEGG" id="lvn:BWR22_04195"/>
<dbReference type="Proteomes" id="UP000187506">
    <property type="component" value="Chromosome"/>
</dbReference>
<dbReference type="EMBL" id="CP019352">
    <property type="protein sequence ID" value="APX99548.1"/>
    <property type="molecule type" value="Genomic_DNA"/>
</dbReference>
<dbReference type="AlphaFoldDB" id="A0AAC9LK41"/>
<accession>A0AAC9LK41</accession>
<protein>
    <submittedName>
        <fullName evidence="2">Uncharacterized protein</fullName>
    </submittedName>
</protein>
<reference evidence="2 3" key="1">
    <citation type="submission" date="2017-01" db="EMBL/GenBank/DDBJ databases">
        <title>Complete genome of Lacinutrix venerupis DOK2-8 isolated from seawater in Dokdo.</title>
        <authorList>
            <person name="Chi W.-J."/>
            <person name="Kim J.H."/>
        </authorList>
    </citation>
    <scope>NUCLEOTIDE SEQUENCE [LARGE SCALE GENOMIC DNA]</scope>
    <source>
        <strain evidence="2 3">DOK2-8</strain>
    </source>
</reference>
<keyword evidence="1" id="KW-1133">Transmembrane helix</keyword>
<feature type="transmembrane region" description="Helical" evidence="1">
    <location>
        <begin position="131"/>
        <end position="152"/>
    </location>
</feature>